<gene>
    <name evidence="2" type="ORF">pdam_00002298</name>
</gene>
<dbReference type="EMBL" id="RCHS01003687">
    <property type="protein sequence ID" value="RMX40051.1"/>
    <property type="molecule type" value="Genomic_DNA"/>
</dbReference>
<dbReference type="Proteomes" id="UP000275408">
    <property type="component" value="Unassembled WGS sequence"/>
</dbReference>
<protein>
    <submittedName>
        <fullName evidence="2">Uncharacterized protein</fullName>
    </submittedName>
</protein>
<reference evidence="2 3" key="1">
    <citation type="journal article" date="2018" name="Sci. Rep.">
        <title>Comparative analysis of the Pocillopora damicornis genome highlights role of immune system in coral evolution.</title>
        <authorList>
            <person name="Cunning R."/>
            <person name="Bay R.A."/>
            <person name="Gillette P."/>
            <person name="Baker A.C."/>
            <person name="Traylor-Knowles N."/>
        </authorList>
    </citation>
    <scope>NUCLEOTIDE SEQUENCE [LARGE SCALE GENOMIC DNA]</scope>
    <source>
        <strain evidence="2">RSMAS</strain>
        <tissue evidence="2">Whole animal</tissue>
    </source>
</reference>
<evidence type="ECO:0000313" key="3">
    <source>
        <dbReference type="Proteomes" id="UP000275408"/>
    </source>
</evidence>
<comment type="caution">
    <text evidence="2">The sequence shown here is derived from an EMBL/GenBank/DDBJ whole genome shotgun (WGS) entry which is preliminary data.</text>
</comment>
<feature type="compositionally biased region" description="Polar residues" evidence="1">
    <location>
        <begin position="220"/>
        <end position="255"/>
    </location>
</feature>
<sequence length="268" mass="29146">MEDLRSDLKSERVKNSLHFQCVSFEFEESKKRYCHLSAMAVLVKICCCGCSLRIGGLLIGIFGLKNIYLAVVWLVWNILDFACSVVVTSFLLSVSDVIYFMIVVHSYIEALREDPSGASAGFPRAHVYQFEMVGLRYARPCALPPNTAVTSHIGEGYPPACAVPDKNTMTPQAGYVYPPPYPAVTSYTDVGYPPHHPMAGKITLSSYDDTGYLPSHTAHGRTTMTSQDGSGHPSTYTAPGTTAVMSQNGNSSQHTVPAKAMVTYVGSE</sequence>
<keyword evidence="3" id="KW-1185">Reference proteome</keyword>
<evidence type="ECO:0000256" key="1">
    <source>
        <dbReference type="SAM" id="MobiDB-lite"/>
    </source>
</evidence>
<feature type="region of interest" description="Disordered" evidence="1">
    <location>
        <begin position="214"/>
        <end position="255"/>
    </location>
</feature>
<dbReference type="AlphaFoldDB" id="A0A3M6TFD3"/>
<proteinExistence type="predicted"/>
<evidence type="ECO:0000313" key="2">
    <source>
        <dbReference type="EMBL" id="RMX40051.1"/>
    </source>
</evidence>
<name>A0A3M6TFD3_POCDA</name>
<dbReference type="OrthoDB" id="10399670at2759"/>
<accession>A0A3M6TFD3</accession>
<organism evidence="2 3">
    <name type="scientific">Pocillopora damicornis</name>
    <name type="common">Cauliflower coral</name>
    <name type="synonym">Millepora damicornis</name>
    <dbReference type="NCBI Taxonomy" id="46731"/>
    <lineage>
        <taxon>Eukaryota</taxon>
        <taxon>Metazoa</taxon>
        <taxon>Cnidaria</taxon>
        <taxon>Anthozoa</taxon>
        <taxon>Hexacorallia</taxon>
        <taxon>Scleractinia</taxon>
        <taxon>Astrocoeniina</taxon>
        <taxon>Pocilloporidae</taxon>
        <taxon>Pocillopora</taxon>
    </lineage>
</organism>